<evidence type="ECO:0000313" key="3">
    <source>
        <dbReference type="Proteomes" id="UP001497516"/>
    </source>
</evidence>
<evidence type="ECO:0000313" key="2">
    <source>
        <dbReference type="EMBL" id="CAL1370125.1"/>
    </source>
</evidence>
<organism evidence="2 3">
    <name type="scientific">Linum trigynum</name>
    <dbReference type="NCBI Taxonomy" id="586398"/>
    <lineage>
        <taxon>Eukaryota</taxon>
        <taxon>Viridiplantae</taxon>
        <taxon>Streptophyta</taxon>
        <taxon>Embryophyta</taxon>
        <taxon>Tracheophyta</taxon>
        <taxon>Spermatophyta</taxon>
        <taxon>Magnoliopsida</taxon>
        <taxon>eudicotyledons</taxon>
        <taxon>Gunneridae</taxon>
        <taxon>Pentapetalae</taxon>
        <taxon>rosids</taxon>
        <taxon>fabids</taxon>
        <taxon>Malpighiales</taxon>
        <taxon>Linaceae</taxon>
        <taxon>Linum</taxon>
    </lineage>
</organism>
<keyword evidence="3" id="KW-1185">Reference proteome</keyword>
<protein>
    <submittedName>
        <fullName evidence="2">Uncharacterized protein</fullName>
    </submittedName>
</protein>
<feature type="compositionally biased region" description="Low complexity" evidence="1">
    <location>
        <begin position="84"/>
        <end position="95"/>
    </location>
</feature>
<feature type="compositionally biased region" description="Polar residues" evidence="1">
    <location>
        <begin position="74"/>
        <end position="83"/>
    </location>
</feature>
<feature type="compositionally biased region" description="Low complexity" evidence="1">
    <location>
        <begin position="62"/>
        <end position="73"/>
    </location>
</feature>
<dbReference type="AlphaFoldDB" id="A0AAV2DA10"/>
<feature type="region of interest" description="Disordered" evidence="1">
    <location>
        <begin position="1"/>
        <end position="95"/>
    </location>
</feature>
<accession>A0AAV2DA10</accession>
<dbReference type="EMBL" id="OZ034815">
    <property type="protein sequence ID" value="CAL1370125.1"/>
    <property type="molecule type" value="Genomic_DNA"/>
</dbReference>
<sequence>MASPPPTKPILATPEALLGDSNNSRTPPRPPLFGSGRISTLLPLPTPESSITKLRHGRNNRARAAATSTRTMTGGQRQKSNGQSTISSRSRATRI</sequence>
<proteinExistence type="predicted"/>
<reference evidence="2 3" key="1">
    <citation type="submission" date="2024-04" db="EMBL/GenBank/DDBJ databases">
        <authorList>
            <person name="Fracassetti M."/>
        </authorList>
    </citation>
    <scope>NUCLEOTIDE SEQUENCE [LARGE SCALE GENOMIC DNA]</scope>
</reference>
<dbReference type="Proteomes" id="UP001497516">
    <property type="component" value="Chromosome 2"/>
</dbReference>
<gene>
    <name evidence="2" type="ORF">LTRI10_LOCUS12373</name>
</gene>
<evidence type="ECO:0000256" key="1">
    <source>
        <dbReference type="SAM" id="MobiDB-lite"/>
    </source>
</evidence>
<name>A0AAV2DA10_9ROSI</name>